<dbReference type="STRING" id="13370.A0A448YMC3"/>
<keyword evidence="3" id="KW-1185">Reference proteome</keyword>
<dbReference type="Pfam" id="PF05347">
    <property type="entry name" value="Complex1_LYR"/>
    <property type="match status" value="1"/>
</dbReference>
<name>A0A448YMC3_BRENA</name>
<organism evidence="2 3">
    <name type="scientific">Brettanomyces naardenensis</name>
    <name type="common">Yeast</name>
    <dbReference type="NCBI Taxonomy" id="13370"/>
    <lineage>
        <taxon>Eukaryota</taxon>
        <taxon>Fungi</taxon>
        <taxon>Dikarya</taxon>
        <taxon>Ascomycota</taxon>
        <taxon>Saccharomycotina</taxon>
        <taxon>Pichiomycetes</taxon>
        <taxon>Pichiales</taxon>
        <taxon>Pichiaceae</taxon>
        <taxon>Brettanomyces</taxon>
    </lineage>
</organism>
<dbReference type="Proteomes" id="UP000290900">
    <property type="component" value="Unassembled WGS sequence"/>
</dbReference>
<dbReference type="InParanoid" id="A0A448YMC3"/>
<dbReference type="CDD" id="cd20262">
    <property type="entry name" value="Complex1_LYR_LYRM2"/>
    <property type="match status" value="1"/>
</dbReference>
<reference evidence="2 3" key="1">
    <citation type="submission" date="2018-12" db="EMBL/GenBank/DDBJ databases">
        <authorList>
            <person name="Tiukova I."/>
            <person name="Dainat J."/>
        </authorList>
    </citation>
    <scope>NUCLEOTIDE SEQUENCE [LARGE SCALE GENOMIC DNA]</scope>
</reference>
<evidence type="ECO:0000313" key="3">
    <source>
        <dbReference type="Proteomes" id="UP000290900"/>
    </source>
</evidence>
<dbReference type="InterPro" id="IPR008011">
    <property type="entry name" value="Complex1_LYR_dom"/>
</dbReference>
<evidence type="ECO:0000313" key="2">
    <source>
        <dbReference type="EMBL" id="VEU22037.1"/>
    </source>
</evidence>
<dbReference type="InterPro" id="IPR045293">
    <property type="entry name" value="Complex1_LYR_LYRM2"/>
</dbReference>
<dbReference type="EMBL" id="CAACVR010000016">
    <property type="protein sequence ID" value="VEU22037.1"/>
    <property type="molecule type" value="Genomic_DNA"/>
</dbReference>
<feature type="domain" description="Complex 1 LYR protein" evidence="1">
    <location>
        <begin position="42"/>
        <end position="82"/>
    </location>
</feature>
<accession>A0A448YMC3</accession>
<evidence type="ECO:0000259" key="1">
    <source>
        <dbReference type="Pfam" id="PF05347"/>
    </source>
</evidence>
<sequence>MLRRTTPLRYFATSITNSSVKRLRHRKLNDDISFEDFILKGQVLQTYRDMLRTLQKIPDASARTELHDFVKSEFKAAQNTKDVHLRRSQLIGGIREFKSLTNSLGLSMPEIDFVRK</sequence>
<proteinExistence type="predicted"/>
<protein>
    <submittedName>
        <fullName evidence="2">DEKNAAC103031</fullName>
    </submittedName>
</protein>
<dbReference type="OrthoDB" id="74240at2759"/>
<dbReference type="AlphaFoldDB" id="A0A448YMC3"/>
<gene>
    <name evidence="2" type="ORF">BRENAR_LOCUS2769</name>
</gene>